<feature type="transmembrane region" description="Helical" evidence="2">
    <location>
        <begin position="312"/>
        <end position="329"/>
    </location>
</feature>
<dbReference type="PANTHER" id="PTHR19372:SF7">
    <property type="entry name" value="SULFITE OXIDASE, MITOCHONDRIAL"/>
    <property type="match status" value="1"/>
</dbReference>
<feature type="transmembrane region" description="Helical" evidence="2">
    <location>
        <begin position="281"/>
        <end position="300"/>
    </location>
</feature>
<dbReference type="InterPro" id="IPR000572">
    <property type="entry name" value="OxRdtase_Mopterin-bd_dom"/>
</dbReference>
<gene>
    <name evidence="4" type="ORF">JOF29_004274</name>
</gene>
<feature type="region of interest" description="Disordered" evidence="1">
    <location>
        <begin position="707"/>
        <end position="736"/>
    </location>
</feature>
<proteinExistence type="predicted"/>
<dbReference type="SUPFAM" id="SSF81296">
    <property type="entry name" value="E set domains"/>
    <property type="match status" value="1"/>
</dbReference>
<reference evidence="4 5" key="1">
    <citation type="submission" date="2021-03" db="EMBL/GenBank/DDBJ databases">
        <title>Sequencing the genomes of 1000 actinobacteria strains.</title>
        <authorList>
            <person name="Klenk H.-P."/>
        </authorList>
    </citation>
    <scope>NUCLEOTIDE SEQUENCE [LARGE SCALE GENOMIC DNA]</scope>
    <source>
        <strain evidence="4 5">DSM 18824</strain>
    </source>
</reference>
<dbReference type="Proteomes" id="UP000755585">
    <property type="component" value="Unassembled WGS sequence"/>
</dbReference>
<feature type="transmembrane region" description="Helical" evidence="2">
    <location>
        <begin position="389"/>
        <end position="410"/>
    </location>
</feature>
<feature type="transmembrane region" description="Helical" evidence="2">
    <location>
        <begin position="341"/>
        <end position="359"/>
    </location>
</feature>
<dbReference type="Gene3D" id="2.60.40.650">
    <property type="match status" value="1"/>
</dbReference>
<organism evidence="4 5">
    <name type="scientific">Kribbella aluminosa</name>
    <dbReference type="NCBI Taxonomy" id="416017"/>
    <lineage>
        <taxon>Bacteria</taxon>
        <taxon>Bacillati</taxon>
        <taxon>Actinomycetota</taxon>
        <taxon>Actinomycetes</taxon>
        <taxon>Propionibacteriales</taxon>
        <taxon>Kribbellaceae</taxon>
        <taxon>Kribbella</taxon>
    </lineage>
</organism>
<comment type="caution">
    <text evidence="4">The sequence shown here is derived from an EMBL/GenBank/DDBJ whole genome shotgun (WGS) entry which is preliminary data.</text>
</comment>
<feature type="transmembrane region" description="Helical" evidence="2">
    <location>
        <begin position="221"/>
        <end position="242"/>
    </location>
</feature>
<dbReference type="EMBL" id="JAGINT010000001">
    <property type="protein sequence ID" value="MBP2353191.1"/>
    <property type="molecule type" value="Genomic_DNA"/>
</dbReference>
<dbReference type="RefSeq" id="WP_307863518.1">
    <property type="nucleotide sequence ID" value="NZ_BAAAVU010000006.1"/>
</dbReference>
<dbReference type="Gene3D" id="3.90.420.10">
    <property type="entry name" value="Oxidoreductase, molybdopterin-binding domain"/>
    <property type="match status" value="1"/>
</dbReference>
<name>A0ABS4UNH3_9ACTN</name>
<feature type="domain" description="Oxidoreductase molybdopterin-binding" evidence="3">
    <location>
        <begin position="463"/>
        <end position="615"/>
    </location>
</feature>
<dbReference type="Pfam" id="PF00174">
    <property type="entry name" value="Oxidored_molyb"/>
    <property type="match status" value="1"/>
</dbReference>
<dbReference type="InterPro" id="IPR014756">
    <property type="entry name" value="Ig_E-set"/>
</dbReference>
<evidence type="ECO:0000259" key="3">
    <source>
        <dbReference type="Pfam" id="PF00174"/>
    </source>
</evidence>
<dbReference type="SUPFAM" id="SSF56524">
    <property type="entry name" value="Oxidoreductase molybdopterin-binding domain"/>
    <property type="match status" value="1"/>
</dbReference>
<keyword evidence="2" id="KW-0472">Membrane</keyword>
<evidence type="ECO:0000256" key="2">
    <source>
        <dbReference type="SAM" id="Phobius"/>
    </source>
</evidence>
<dbReference type="InterPro" id="IPR036374">
    <property type="entry name" value="OxRdtase_Mopterin-bd_sf"/>
</dbReference>
<dbReference type="PANTHER" id="PTHR19372">
    <property type="entry name" value="SULFITE REDUCTASE"/>
    <property type="match status" value="1"/>
</dbReference>
<keyword evidence="5" id="KW-1185">Reference proteome</keyword>
<keyword evidence="2" id="KW-1133">Transmembrane helix</keyword>
<evidence type="ECO:0000313" key="4">
    <source>
        <dbReference type="EMBL" id="MBP2353191.1"/>
    </source>
</evidence>
<accession>A0ABS4UNH3</accession>
<protein>
    <submittedName>
        <fullName evidence="4">DMSO/TMAO reductase YedYZ molybdopterin-dependent catalytic subunit</fullName>
    </submittedName>
</protein>
<evidence type="ECO:0000256" key="1">
    <source>
        <dbReference type="SAM" id="MobiDB-lite"/>
    </source>
</evidence>
<evidence type="ECO:0000313" key="5">
    <source>
        <dbReference type="Proteomes" id="UP000755585"/>
    </source>
</evidence>
<keyword evidence="2" id="KW-0812">Transmembrane</keyword>
<sequence length="736" mass="78357">MRPSDRTWPKIVVRVRLRCSLGATRARSDLPESEGRAAGRLELELGGEVASGRRHDLIDAYLGGLTCREIAKRRGSDPASIRTELGEALTRIAHPRKRRAVWHPPFPAADHYLQTLIVRSGQVSWIMAGRAGRRRATRRPVGAPTRSRGGSRARLSYRCHHLPCERGTRAASLTPDSDDSAPASIRMGAVGKVPQVIAGLTDPRRTGPRIPDMSEKAIRRAAGGSGGLIAAGAALGLGYLAADLSGGPWPVDAVGVQVIDWSPGPVKDWAVRELGTADRTLLRIGICATLVLVATVAGVLGSSARPQLRRAAVGIAALLGAVGIVFAVTSRSATASVVLRLVPASVSFAVAVIGMYLVVRTLGHPSENVAALHAGDEREAPAGFDRRRFLLTVSALAAAAGGGVGVSALVSTGTGEAARAKFRVPRPTDPAPAIPAGAQADVPGVARFVTPNPNFYRVDTLLEVPRIDPDQWVLRVHGMVDKELRLSLGDLVNRRLVERDITLTCVSNEVGGPYVGNARWIGVPIADLLKEAGVRSGADAVRSTSVDGLTIGTPLSALTDGRDAMLAVAMNGEPLPFVHGFPVRMVVPGLYGYVSATKWIVDFEVTRFQDFTAYWTERGWAVEAPIKTASRIDVPKGFATLKAGPAVAAGVAWAQRRGVRKVEVQLDDGPWQQAQLAAQDTVDTWRQWTFRWNATPGTHRLTVRATDGTGRLQTADQAPPRPNGSSGLHNTVFMVE</sequence>